<dbReference type="SMART" id="SM00470">
    <property type="entry name" value="ParB"/>
    <property type="match status" value="1"/>
</dbReference>
<dbReference type="InterPro" id="IPR046681">
    <property type="entry name" value="DUF6551"/>
</dbReference>
<dbReference type="CDD" id="cd16387">
    <property type="entry name" value="ParB_N_Srx"/>
    <property type="match status" value="1"/>
</dbReference>
<reference evidence="3" key="1">
    <citation type="submission" date="2023-07" db="EMBL/GenBank/DDBJ databases">
        <title>Paracoccus sp. MBLB3053 whole genome sequence.</title>
        <authorList>
            <person name="Hwang C.Y."/>
            <person name="Cho E.-S."/>
            <person name="Seo M.-J."/>
        </authorList>
    </citation>
    <scope>NUCLEOTIDE SEQUENCE [LARGE SCALE GENOMIC DNA]</scope>
    <source>
        <strain evidence="3">MBLB3053</strain>
    </source>
</reference>
<dbReference type="Gene3D" id="3.90.1530.10">
    <property type="entry name" value="Conserved hypothetical protein from pyrococcus furiosus pfu- 392566-001, ParB domain"/>
    <property type="match status" value="1"/>
</dbReference>
<sequence length="287" mass="30596">MTASTRPVSDMVDAWLRKQVPEGVCLESPDRAASFEMIPVSDLIIDGHYQRSMSAKGRSTVARIIAEFDWLRFGAISVVRKDGKLSVVDGQHRAVAAAAMGIQDVPAMVAVGEAAEAATFVAINDVRTAVTPVDKFRAKVAAGDPDALELGAMLAELEISTDVLPGIPLRPRQTRSISVLYKLIKAHGRGIVFTALEMLTDGQPDNADALTSLNIEAVTIVTAKVIAAKGDIDRLATVIEESDFEQIADNARQLSKISGGSNKSHAAFLLLRTYDKGLKGGRIGSSE</sequence>
<evidence type="ECO:0000313" key="2">
    <source>
        <dbReference type="EMBL" id="MDS9467324.1"/>
    </source>
</evidence>
<dbReference type="EMBL" id="JAVQLW010000001">
    <property type="protein sequence ID" value="MDS9467324.1"/>
    <property type="molecule type" value="Genomic_DNA"/>
</dbReference>
<evidence type="ECO:0000259" key="1">
    <source>
        <dbReference type="SMART" id="SM00470"/>
    </source>
</evidence>
<evidence type="ECO:0000313" key="3">
    <source>
        <dbReference type="Proteomes" id="UP001269144"/>
    </source>
</evidence>
<accession>A0ABU2HQJ3</accession>
<dbReference type="Proteomes" id="UP001269144">
    <property type="component" value="Unassembled WGS sequence"/>
</dbReference>
<dbReference type="InterPro" id="IPR036086">
    <property type="entry name" value="ParB/Sulfiredoxin_sf"/>
</dbReference>
<proteinExistence type="predicted"/>
<dbReference type="InterPro" id="IPR003115">
    <property type="entry name" value="ParB_N"/>
</dbReference>
<comment type="caution">
    <text evidence="2">The sequence shown here is derived from an EMBL/GenBank/DDBJ whole genome shotgun (WGS) entry which is preliminary data.</text>
</comment>
<dbReference type="Pfam" id="PF20188">
    <property type="entry name" value="DUF6551"/>
    <property type="match status" value="1"/>
</dbReference>
<name>A0ABU2HQJ3_9RHOB</name>
<protein>
    <recommendedName>
        <fullName evidence="1">ParB-like N-terminal domain-containing protein</fullName>
    </recommendedName>
</protein>
<keyword evidence="3" id="KW-1185">Reference proteome</keyword>
<feature type="domain" description="ParB-like N-terminal" evidence="1">
    <location>
        <begin position="36"/>
        <end position="126"/>
    </location>
</feature>
<organism evidence="2 3">
    <name type="scientific">Paracoccus aurantius</name>
    <dbReference type="NCBI Taxonomy" id="3073814"/>
    <lineage>
        <taxon>Bacteria</taxon>
        <taxon>Pseudomonadati</taxon>
        <taxon>Pseudomonadota</taxon>
        <taxon>Alphaproteobacteria</taxon>
        <taxon>Rhodobacterales</taxon>
        <taxon>Paracoccaceae</taxon>
        <taxon>Paracoccus</taxon>
    </lineage>
</organism>
<dbReference type="SUPFAM" id="SSF110849">
    <property type="entry name" value="ParB/Sulfiredoxin"/>
    <property type="match status" value="1"/>
</dbReference>
<dbReference type="RefSeq" id="WP_311159502.1">
    <property type="nucleotide sequence ID" value="NZ_JAVQLW010000001.1"/>
</dbReference>
<gene>
    <name evidence="2" type="ORF">RGQ15_07020</name>
</gene>